<dbReference type="EMBL" id="JARJLM010000654">
    <property type="protein sequence ID" value="MDF3839130.1"/>
    <property type="molecule type" value="Genomic_DNA"/>
</dbReference>
<dbReference type="PROSITE" id="PS50885">
    <property type="entry name" value="HAMP"/>
    <property type="match status" value="1"/>
</dbReference>
<dbReference type="Proteomes" id="UP001216674">
    <property type="component" value="Unassembled WGS sequence"/>
</dbReference>
<feature type="transmembrane region" description="Helical" evidence="1">
    <location>
        <begin position="23"/>
        <end position="47"/>
    </location>
</feature>
<dbReference type="Gene3D" id="3.30.70.270">
    <property type="match status" value="1"/>
</dbReference>
<gene>
    <name evidence="4" type="ORF">P3W85_40275</name>
</gene>
<accession>A0ABT6B2M5</accession>
<dbReference type="PROSITE" id="PS50887">
    <property type="entry name" value="GGDEF"/>
    <property type="match status" value="1"/>
</dbReference>
<dbReference type="SUPFAM" id="SSF55073">
    <property type="entry name" value="Nucleotide cyclase"/>
    <property type="match status" value="1"/>
</dbReference>
<dbReference type="InterPro" id="IPR043128">
    <property type="entry name" value="Rev_trsase/Diguanyl_cyclase"/>
</dbReference>
<keyword evidence="1" id="KW-0472">Membrane</keyword>
<dbReference type="RefSeq" id="WP_276268904.1">
    <property type="nucleotide sequence ID" value="NZ_JARJLM010000654.1"/>
</dbReference>
<dbReference type="EC" id="2.7.7.65" evidence="4"/>
<organism evidence="4 5">
    <name type="scientific">Cupriavidus basilensis</name>
    <dbReference type="NCBI Taxonomy" id="68895"/>
    <lineage>
        <taxon>Bacteria</taxon>
        <taxon>Pseudomonadati</taxon>
        <taxon>Pseudomonadota</taxon>
        <taxon>Betaproteobacteria</taxon>
        <taxon>Burkholderiales</taxon>
        <taxon>Burkholderiaceae</taxon>
        <taxon>Cupriavidus</taxon>
    </lineage>
</organism>
<protein>
    <submittedName>
        <fullName evidence="4">Diguanylate cyclase</fullName>
        <ecNumber evidence="4">2.7.7.65</ecNumber>
    </submittedName>
</protein>
<reference evidence="4 5" key="1">
    <citation type="submission" date="2023-03" db="EMBL/GenBank/DDBJ databases">
        <title>Draft assemblies of triclosan tolerant bacteria isolated from returned activated sludge.</title>
        <authorList>
            <person name="Van Hamelsveld S."/>
        </authorList>
    </citation>
    <scope>NUCLEOTIDE SEQUENCE [LARGE SCALE GENOMIC DNA]</scope>
    <source>
        <strain evidence="4 5">GW210010_S58</strain>
    </source>
</reference>
<keyword evidence="4" id="KW-0548">Nucleotidyltransferase</keyword>
<feature type="transmembrane region" description="Helical" evidence="1">
    <location>
        <begin position="154"/>
        <end position="174"/>
    </location>
</feature>
<dbReference type="InterPro" id="IPR029787">
    <property type="entry name" value="Nucleotide_cyclase"/>
</dbReference>
<dbReference type="PANTHER" id="PTHR46663:SF2">
    <property type="entry name" value="GGDEF DOMAIN-CONTAINING PROTEIN"/>
    <property type="match status" value="1"/>
</dbReference>
<dbReference type="NCBIfam" id="TIGR00254">
    <property type="entry name" value="GGDEF"/>
    <property type="match status" value="1"/>
</dbReference>
<keyword evidence="4" id="KW-0808">Transferase</keyword>
<evidence type="ECO:0000259" key="3">
    <source>
        <dbReference type="PROSITE" id="PS50887"/>
    </source>
</evidence>
<evidence type="ECO:0000313" key="5">
    <source>
        <dbReference type="Proteomes" id="UP001216674"/>
    </source>
</evidence>
<dbReference type="InterPro" id="IPR000160">
    <property type="entry name" value="GGDEF_dom"/>
</dbReference>
<dbReference type="InterPro" id="IPR052163">
    <property type="entry name" value="DGC-Regulatory_Protein"/>
</dbReference>
<feature type="domain" description="HAMP" evidence="2">
    <location>
        <begin position="185"/>
        <end position="238"/>
    </location>
</feature>
<dbReference type="InterPro" id="IPR003660">
    <property type="entry name" value="HAMP_dom"/>
</dbReference>
<evidence type="ECO:0000259" key="2">
    <source>
        <dbReference type="PROSITE" id="PS50885"/>
    </source>
</evidence>
<keyword evidence="1" id="KW-1133">Transmembrane helix</keyword>
<keyword evidence="5" id="KW-1185">Reference proteome</keyword>
<sequence length="419" mass="45869">MKRQSRPGATASRPTLYHSLRRIHFSVALIAVCTVGISLTTIGLAALRVYADHNLHLVARSIAYTLEAPVVFRDRAAAGEMLAIIAAAEDVAQARVYDRENRLLAAWQRPATGKFSGPRRAMSDLMLSGPVEQPILHETQKVGSVRLTGDPINLLRFVLSGLLGLLACLLLTAISAHYISRRMLVHIIEPVRNLMRVAHAVRSERAFEQRTPPARIAELNALGEDFNGLLDELETWQSQLQHENRSLAHRASHDGLTGLLNRGAFEDALQRAVRDAQAQQKQIAVLYLDSDGFKDINDRFGHAAGDEILVSIARRIRMCLREEDAVARLGGDEFAVLLAPLRKDADAKQIAEQILLRMKDPIPLPDGFDIVASLSIGVAVFPLHAWTAKALLQAADGAMYDAKRHSGGTWRSAGPGAQG</sequence>
<proteinExistence type="predicted"/>
<dbReference type="InterPro" id="IPR033417">
    <property type="entry name" value="CHASE8"/>
</dbReference>
<dbReference type="CDD" id="cd01949">
    <property type="entry name" value="GGDEF"/>
    <property type="match status" value="1"/>
</dbReference>
<dbReference type="Pfam" id="PF00990">
    <property type="entry name" value="GGDEF"/>
    <property type="match status" value="1"/>
</dbReference>
<feature type="domain" description="GGDEF" evidence="3">
    <location>
        <begin position="281"/>
        <end position="415"/>
    </location>
</feature>
<dbReference type="Gene3D" id="6.10.340.10">
    <property type="match status" value="1"/>
</dbReference>
<name>A0ABT6B2M5_9BURK</name>
<evidence type="ECO:0000313" key="4">
    <source>
        <dbReference type="EMBL" id="MDF3839130.1"/>
    </source>
</evidence>
<evidence type="ECO:0000256" key="1">
    <source>
        <dbReference type="SAM" id="Phobius"/>
    </source>
</evidence>
<dbReference type="GO" id="GO:0052621">
    <property type="term" value="F:diguanylate cyclase activity"/>
    <property type="evidence" value="ECO:0007669"/>
    <property type="project" value="UniProtKB-EC"/>
</dbReference>
<keyword evidence="1" id="KW-0812">Transmembrane</keyword>
<dbReference type="PANTHER" id="PTHR46663">
    <property type="entry name" value="DIGUANYLATE CYCLASE DGCT-RELATED"/>
    <property type="match status" value="1"/>
</dbReference>
<dbReference type="SMART" id="SM00267">
    <property type="entry name" value="GGDEF"/>
    <property type="match status" value="1"/>
</dbReference>
<dbReference type="Pfam" id="PF17152">
    <property type="entry name" value="CHASE8"/>
    <property type="match status" value="1"/>
</dbReference>
<comment type="caution">
    <text evidence="4">The sequence shown here is derived from an EMBL/GenBank/DDBJ whole genome shotgun (WGS) entry which is preliminary data.</text>
</comment>